<accession>A0ABT0U4I3</accession>
<reference evidence="1 2" key="1">
    <citation type="journal article" date="2022" name="Syst. Appl. Microbiol.">
        <title>Rhodopirellula aestuarii sp. nov., a novel member of the genus Rhodopirellula isolated from brackish sediments collected in the Tagus River estuary, Portugal.</title>
        <authorList>
            <person name="Vitorino I.R."/>
            <person name="Klimek D."/>
            <person name="Calusinska M."/>
            <person name="Lobo-da-Cunha A."/>
            <person name="Vasconcelos V."/>
            <person name="Lage O.M."/>
        </authorList>
    </citation>
    <scope>NUCLEOTIDE SEQUENCE [LARGE SCALE GENOMIC DNA]</scope>
    <source>
        <strain evidence="1 2">ICT_H3.1</strain>
    </source>
</reference>
<dbReference type="EMBL" id="JAMQBK010000038">
    <property type="protein sequence ID" value="MCM2371766.1"/>
    <property type="molecule type" value="Genomic_DNA"/>
</dbReference>
<name>A0ABT0U4I3_9BACT</name>
<comment type="caution">
    <text evidence="1">The sequence shown here is derived from an EMBL/GenBank/DDBJ whole genome shotgun (WGS) entry which is preliminary data.</text>
</comment>
<dbReference type="Proteomes" id="UP001202961">
    <property type="component" value="Unassembled WGS sequence"/>
</dbReference>
<sequence>MVSSVATRSLAIGKSRLRRDDSFIDEALDKIAESSEEQVGPSFADGI</sequence>
<keyword evidence="2" id="KW-1185">Reference proteome</keyword>
<organism evidence="1 2">
    <name type="scientific">Aporhodopirellula aestuarii</name>
    <dbReference type="NCBI Taxonomy" id="2950107"/>
    <lineage>
        <taxon>Bacteria</taxon>
        <taxon>Pseudomonadati</taxon>
        <taxon>Planctomycetota</taxon>
        <taxon>Planctomycetia</taxon>
        <taxon>Pirellulales</taxon>
        <taxon>Pirellulaceae</taxon>
        <taxon>Aporhodopirellula</taxon>
    </lineage>
</organism>
<proteinExistence type="predicted"/>
<evidence type="ECO:0000313" key="1">
    <source>
        <dbReference type="EMBL" id="MCM2371766.1"/>
    </source>
</evidence>
<gene>
    <name evidence="1" type="ORF">NB063_14230</name>
</gene>
<evidence type="ECO:0000313" key="2">
    <source>
        <dbReference type="Proteomes" id="UP001202961"/>
    </source>
</evidence>
<dbReference type="RefSeq" id="WP_250929401.1">
    <property type="nucleotide sequence ID" value="NZ_JAMQBK010000038.1"/>
</dbReference>
<protein>
    <submittedName>
        <fullName evidence="1">Uncharacterized protein</fullName>
    </submittedName>
</protein>